<evidence type="ECO:0000313" key="6">
    <source>
        <dbReference type="Proteomes" id="UP000193411"/>
    </source>
</evidence>
<evidence type="ECO:0000313" key="5">
    <source>
        <dbReference type="EMBL" id="ORZ36813.1"/>
    </source>
</evidence>
<organism evidence="5 6">
    <name type="scientific">Catenaria anguillulae PL171</name>
    <dbReference type="NCBI Taxonomy" id="765915"/>
    <lineage>
        <taxon>Eukaryota</taxon>
        <taxon>Fungi</taxon>
        <taxon>Fungi incertae sedis</taxon>
        <taxon>Blastocladiomycota</taxon>
        <taxon>Blastocladiomycetes</taxon>
        <taxon>Blastocladiales</taxon>
        <taxon>Catenariaceae</taxon>
        <taxon>Catenaria</taxon>
    </lineage>
</organism>
<dbReference type="PANTHER" id="PTHR38425">
    <property type="entry name" value="LONG CHRONOLOGICAL LIFESPAN PROTEIN 2"/>
    <property type="match status" value="1"/>
</dbReference>
<dbReference type="EMBL" id="MCFL01000015">
    <property type="protein sequence ID" value="ORZ36813.1"/>
    <property type="molecule type" value="Genomic_DNA"/>
</dbReference>
<keyword evidence="6" id="KW-1185">Reference proteome</keyword>
<comment type="caution">
    <text evidence="5">The sequence shown here is derived from an EMBL/GenBank/DDBJ whole genome shotgun (WGS) entry which is preliminary data.</text>
</comment>
<dbReference type="InterPro" id="IPR034543">
    <property type="entry name" value="LCL2"/>
</dbReference>
<dbReference type="GO" id="GO:0036503">
    <property type="term" value="P:ERAD pathway"/>
    <property type="evidence" value="ECO:0007669"/>
    <property type="project" value="TreeGrafter"/>
</dbReference>
<sequence length="124" mass="12986">MIAQPVTAFDFFQTFFGGQNQGQQRDGSGDRGQASSATNANECSDYICPQPSPSASTSKICVVDPRDCPCVRPALETKCPMGDWYTCVPNSIVPSVDGCKAYLSKLNGPAVSGGADAGGKRSEL</sequence>
<feature type="compositionally biased region" description="Low complexity" evidence="4">
    <location>
        <begin position="17"/>
        <end position="26"/>
    </location>
</feature>
<evidence type="ECO:0000256" key="4">
    <source>
        <dbReference type="SAM" id="MobiDB-lite"/>
    </source>
</evidence>
<dbReference type="Proteomes" id="UP000193411">
    <property type="component" value="Unassembled WGS sequence"/>
</dbReference>
<dbReference type="AlphaFoldDB" id="A0A1Y2HSX2"/>
<protein>
    <recommendedName>
        <fullName evidence="2">Long chronological lifespan protein 2</fullName>
    </recommendedName>
</protein>
<name>A0A1Y2HSX2_9FUNG</name>
<dbReference type="PANTHER" id="PTHR38425:SF1">
    <property type="entry name" value="LONG CHRONOLOGICAL LIFESPAN PROTEIN 2"/>
    <property type="match status" value="1"/>
</dbReference>
<dbReference type="OrthoDB" id="2234316at2759"/>
<gene>
    <name evidence="5" type="ORF">BCR44DRAFT_49587</name>
</gene>
<evidence type="ECO:0000256" key="3">
    <source>
        <dbReference type="ARBA" id="ARBA00022729"/>
    </source>
</evidence>
<proteinExistence type="inferred from homology"/>
<feature type="region of interest" description="Disordered" evidence="4">
    <location>
        <begin position="17"/>
        <end position="43"/>
    </location>
</feature>
<comment type="similarity">
    <text evidence="1">Belongs to the LCL2 family.</text>
</comment>
<evidence type="ECO:0000256" key="1">
    <source>
        <dbReference type="ARBA" id="ARBA00010545"/>
    </source>
</evidence>
<accession>A0A1Y2HSX2</accession>
<evidence type="ECO:0000256" key="2">
    <source>
        <dbReference type="ARBA" id="ARBA00018534"/>
    </source>
</evidence>
<reference evidence="5 6" key="1">
    <citation type="submission" date="2016-07" db="EMBL/GenBank/DDBJ databases">
        <title>Pervasive Adenine N6-methylation of Active Genes in Fungi.</title>
        <authorList>
            <consortium name="DOE Joint Genome Institute"/>
            <person name="Mondo S.J."/>
            <person name="Dannebaum R.O."/>
            <person name="Kuo R.C."/>
            <person name="Labutti K."/>
            <person name="Haridas S."/>
            <person name="Kuo A."/>
            <person name="Salamov A."/>
            <person name="Ahrendt S.R."/>
            <person name="Lipzen A."/>
            <person name="Sullivan W."/>
            <person name="Andreopoulos W.B."/>
            <person name="Clum A."/>
            <person name="Lindquist E."/>
            <person name="Daum C."/>
            <person name="Ramamoorthy G.K."/>
            <person name="Gryganskyi A."/>
            <person name="Culley D."/>
            <person name="Magnuson J.K."/>
            <person name="James T.Y."/>
            <person name="O'Malley M.A."/>
            <person name="Stajich J.E."/>
            <person name="Spatafora J.W."/>
            <person name="Visel A."/>
            <person name="Grigoriev I.V."/>
        </authorList>
    </citation>
    <scope>NUCLEOTIDE SEQUENCE [LARGE SCALE GENOMIC DNA]</scope>
    <source>
        <strain evidence="5 6">PL171</strain>
    </source>
</reference>
<keyword evidence="3" id="KW-0732">Signal</keyword>